<comment type="caution">
    <text evidence="2">The sequence shown here is derived from an EMBL/GenBank/DDBJ whole genome shotgun (WGS) entry which is preliminary data.</text>
</comment>
<keyword evidence="3" id="KW-1185">Reference proteome</keyword>
<keyword evidence="1" id="KW-1133">Transmembrane helix</keyword>
<proteinExistence type="predicted"/>
<name>A0ABT2EID5_9BACT</name>
<reference evidence="2 3" key="1">
    <citation type="submission" date="2022-08" db="EMBL/GenBank/DDBJ databases">
        <title>Bacterial and archaeal communities from various locations to study Microbial Dark Matter (Phase II).</title>
        <authorList>
            <person name="Stepanauskas R."/>
        </authorList>
    </citation>
    <scope>NUCLEOTIDE SEQUENCE [LARGE SCALE GENOMIC DNA]</scope>
    <source>
        <strain evidence="2 3">PD1</strain>
    </source>
</reference>
<evidence type="ECO:0000256" key="1">
    <source>
        <dbReference type="SAM" id="Phobius"/>
    </source>
</evidence>
<accession>A0ABT2EID5</accession>
<organism evidence="2 3">
    <name type="scientific">Candidatus Fervidibacter sacchari</name>
    <dbReference type="NCBI Taxonomy" id="1448929"/>
    <lineage>
        <taxon>Bacteria</taxon>
        <taxon>Candidatus Fervidibacterota</taxon>
        <taxon>Candidatus Fervidibacter</taxon>
    </lineage>
</organism>
<sequence length="101" mass="11659">MSAAHPEQQAAPVSHQGFGHKRRRQRLFLVTGIALLLGFGFAVWHFASAPRPFENDHHNLSVSPQRCLRCHQFRGVSPRMPHRPLSFCFPCHLPRKSERQR</sequence>
<dbReference type="SUPFAM" id="SSF48695">
    <property type="entry name" value="Multiheme cytochromes"/>
    <property type="match status" value="1"/>
</dbReference>
<gene>
    <name evidence="2" type="ORF">M2350_000058</name>
</gene>
<keyword evidence="1" id="KW-0472">Membrane</keyword>
<protein>
    <submittedName>
        <fullName evidence="2">Uncharacterized protein</fullName>
    </submittedName>
</protein>
<dbReference type="InterPro" id="IPR036280">
    <property type="entry name" value="Multihaem_cyt_sf"/>
</dbReference>
<dbReference type="EMBL" id="JANUCP010000001">
    <property type="protein sequence ID" value="MCS3917661.1"/>
    <property type="molecule type" value="Genomic_DNA"/>
</dbReference>
<dbReference type="Proteomes" id="UP001204798">
    <property type="component" value="Unassembled WGS sequence"/>
</dbReference>
<keyword evidence="1" id="KW-0812">Transmembrane</keyword>
<evidence type="ECO:0000313" key="3">
    <source>
        <dbReference type="Proteomes" id="UP001204798"/>
    </source>
</evidence>
<feature type="transmembrane region" description="Helical" evidence="1">
    <location>
        <begin position="27"/>
        <end position="47"/>
    </location>
</feature>
<evidence type="ECO:0000313" key="2">
    <source>
        <dbReference type="EMBL" id="MCS3917661.1"/>
    </source>
</evidence>